<accession>A0A397SHC5</accession>
<feature type="coiled-coil region" evidence="1">
    <location>
        <begin position="93"/>
        <end position="120"/>
    </location>
</feature>
<gene>
    <name evidence="2" type="ORF">C1645_833930</name>
</gene>
<dbReference type="AlphaFoldDB" id="A0A397SHC5"/>
<dbReference type="Proteomes" id="UP000265703">
    <property type="component" value="Unassembled WGS sequence"/>
</dbReference>
<name>A0A397SHC5_9GLOM</name>
<reference evidence="2 3" key="1">
    <citation type="submission" date="2018-06" db="EMBL/GenBank/DDBJ databases">
        <title>Comparative genomics reveals the genomic features of Rhizophagus irregularis, R. cerebriforme, R. diaphanum and Gigaspora rosea, and their symbiotic lifestyle signature.</title>
        <authorList>
            <person name="Morin E."/>
            <person name="San Clemente H."/>
            <person name="Chen E.C.H."/>
            <person name="De La Providencia I."/>
            <person name="Hainaut M."/>
            <person name="Kuo A."/>
            <person name="Kohler A."/>
            <person name="Murat C."/>
            <person name="Tang N."/>
            <person name="Roy S."/>
            <person name="Loubradou J."/>
            <person name="Henrissat B."/>
            <person name="Grigoriev I.V."/>
            <person name="Corradi N."/>
            <person name="Roux C."/>
            <person name="Martin F.M."/>
        </authorList>
    </citation>
    <scope>NUCLEOTIDE SEQUENCE [LARGE SCALE GENOMIC DNA]</scope>
    <source>
        <strain evidence="2 3">DAOM 227022</strain>
    </source>
</reference>
<dbReference type="OrthoDB" id="2395139at2759"/>
<keyword evidence="1" id="KW-0175">Coiled coil</keyword>
<protein>
    <submittedName>
        <fullName evidence="2">Uncharacterized protein</fullName>
    </submittedName>
</protein>
<dbReference type="EMBL" id="QKYT01000578">
    <property type="protein sequence ID" value="RIA83367.1"/>
    <property type="molecule type" value="Genomic_DNA"/>
</dbReference>
<organism evidence="2 3">
    <name type="scientific">Glomus cerebriforme</name>
    <dbReference type="NCBI Taxonomy" id="658196"/>
    <lineage>
        <taxon>Eukaryota</taxon>
        <taxon>Fungi</taxon>
        <taxon>Fungi incertae sedis</taxon>
        <taxon>Mucoromycota</taxon>
        <taxon>Glomeromycotina</taxon>
        <taxon>Glomeromycetes</taxon>
        <taxon>Glomerales</taxon>
        <taxon>Glomeraceae</taxon>
        <taxon>Glomus</taxon>
    </lineage>
</organism>
<comment type="caution">
    <text evidence="2">The sequence shown here is derived from an EMBL/GenBank/DDBJ whole genome shotgun (WGS) entry which is preliminary data.</text>
</comment>
<evidence type="ECO:0000313" key="3">
    <source>
        <dbReference type="Proteomes" id="UP000265703"/>
    </source>
</evidence>
<proteinExistence type="predicted"/>
<evidence type="ECO:0000256" key="1">
    <source>
        <dbReference type="SAM" id="Coils"/>
    </source>
</evidence>
<sequence length="128" mass="14547">MHDNRNLSEKLSDGYERLYPSISAFLSNISTSSNSAMIVLLLMLTYFTLSVSETAKKGLLLMTSDSSLVTVKSEKYSLRWQNTEFKLTIAHKFLNMQLEIDSLKEQVNELKDENAKFKDMVNGQNVGK</sequence>
<evidence type="ECO:0000313" key="2">
    <source>
        <dbReference type="EMBL" id="RIA83367.1"/>
    </source>
</evidence>
<keyword evidence="3" id="KW-1185">Reference proteome</keyword>